<keyword evidence="5 7" id="KW-0539">Nucleus</keyword>
<dbReference type="Gene3D" id="1.10.8.60">
    <property type="match status" value="2"/>
</dbReference>
<feature type="region of interest" description="Disordered" evidence="8">
    <location>
        <begin position="26"/>
        <end position="69"/>
    </location>
</feature>
<dbReference type="GO" id="GO:0016887">
    <property type="term" value="F:ATP hydrolysis activity"/>
    <property type="evidence" value="ECO:0007669"/>
    <property type="project" value="InterPro"/>
</dbReference>
<accession>A0A0P6I681</accession>
<dbReference type="EMBL" id="GDIQ01008769">
    <property type="protein sequence ID" value="JAN85968.1"/>
    <property type="molecule type" value="Transcribed_RNA"/>
</dbReference>
<evidence type="ECO:0000256" key="5">
    <source>
        <dbReference type="ARBA" id="ARBA00023242"/>
    </source>
</evidence>
<feature type="domain" description="Cdc6 C-terminal" evidence="10">
    <location>
        <begin position="493"/>
        <end position="573"/>
    </location>
</feature>
<dbReference type="FunFam" id="3.40.50.300:FF:003008">
    <property type="entry name" value="Origin recognition complex subunit 1"/>
    <property type="match status" value="1"/>
</dbReference>
<dbReference type="PIRSF" id="PIRSF001767">
    <property type="entry name" value="Cdc6"/>
    <property type="match status" value="1"/>
</dbReference>
<evidence type="ECO:0000259" key="10">
    <source>
        <dbReference type="SMART" id="SM01074"/>
    </source>
</evidence>
<dbReference type="InterPro" id="IPR049945">
    <property type="entry name" value="AAA_22"/>
</dbReference>
<sequence length="590" mass="64755">MSPAAQNQINFPCRKLSVRRKMDFDHDLASPTKSPRKETSDVVNEAEQSVRLTRSSSRRAQTPTPSIPHAVRLSPRKVHRNLFKNTVASSPAKEAPLSLMTKICSPKKAAVRGNEENHKGGALLNSPVKLKLHHPNVTSFAKARQALHTTTPSTIFCRDKELAVIENFMRPLIDERKPGSMYISGRPGTGKTACVTHILSNKTFSGKFELIFVNCMLLRTPASIFQHIAQQLDAKWNASAKEALPFLEDRLTETGPMIVLVLDEIDQMSTRDQSVLYAIFELPALKNSRLILIGLANALDLTDRALVRLQSRVNFKPVLLNFSPYSKQDIATILSQRIQEAVTEDVGNVIAPSALQYLRGKISSASGDLRKAIDIATILSQRIQEAVTEDVGNVIAPSALQYLGGKISSTSGDLRKAIDICRRAVELAETTAKKQLVLVPSNSESQNSGSVPTNKCVNIPLLCKMMASVESSAFCSANSDDMDDTPLQQKLIIVTLLVLVKMGKSKQVTLGKLHQSYSKVCSKYGVTAIDFDEFAHTCSLVESRGIVTLKKKGNTRLAPICLRLDEREVESTLKDKTLLSSILAQGSLFV</sequence>
<dbReference type="GO" id="GO:0003688">
    <property type="term" value="F:DNA replication origin binding"/>
    <property type="evidence" value="ECO:0007669"/>
    <property type="project" value="TreeGrafter"/>
</dbReference>
<dbReference type="SUPFAM" id="SSF46785">
    <property type="entry name" value="Winged helix' DNA-binding domain"/>
    <property type="match status" value="1"/>
</dbReference>
<dbReference type="InterPro" id="IPR050311">
    <property type="entry name" value="ORC1/CDC6"/>
</dbReference>
<dbReference type="EMBL" id="GDIQ01078245">
    <property type="protein sequence ID" value="JAN16492.1"/>
    <property type="molecule type" value="Transcribed_RNA"/>
</dbReference>
<keyword evidence="6" id="KW-0131">Cell cycle</keyword>
<dbReference type="SUPFAM" id="SSF52540">
    <property type="entry name" value="P-loop containing nucleoside triphosphate hydrolases"/>
    <property type="match status" value="1"/>
</dbReference>
<dbReference type="Gene3D" id="1.10.10.10">
    <property type="entry name" value="Winged helix-like DNA-binding domain superfamily/Winged helix DNA-binding domain"/>
    <property type="match status" value="1"/>
</dbReference>
<keyword evidence="4" id="KW-0235">DNA replication</keyword>
<dbReference type="FunFam" id="1.10.10.10:FF:000265">
    <property type="entry name" value="Cell division control protein"/>
    <property type="match status" value="1"/>
</dbReference>
<name>A0A0P6I681_9CRUS</name>
<dbReference type="InterPro" id="IPR036390">
    <property type="entry name" value="WH_DNA-bd_sf"/>
</dbReference>
<feature type="domain" description="AAA+ ATPase" evidence="9">
    <location>
        <begin position="177"/>
        <end position="319"/>
    </location>
</feature>
<evidence type="ECO:0000313" key="11">
    <source>
        <dbReference type="EMBL" id="JAN85968.1"/>
    </source>
</evidence>
<dbReference type="InterPro" id="IPR054425">
    <property type="entry name" value="Cdc6_ORC1-like_ATPase_lid"/>
</dbReference>
<evidence type="ECO:0000256" key="8">
    <source>
        <dbReference type="SAM" id="MobiDB-lite"/>
    </source>
</evidence>
<dbReference type="GO" id="GO:0033314">
    <property type="term" value="P:mitotic DNA replication checkpoint signaling"/>
    <property type="evidence" value="ECO:0007669"/>
    <property type="project" value="TreeGrafter"/>
</dbReference>
<comment type="similarity">
    <text evidence="2 7">Belongs to the CDC6/cdc18 family.</text>
</comment>
<dbReference type="OrthoDB" id="1926878at2759"/>
<evidence type="ECO:0000256" key="4">
    <source>
        <dbReference type="ARBA" id="ARBA00022705"/>
    </source>
</evidence>
<dbReference type="GO" id="GO:0006270">
    <property type="term" value="P:DNA replication initiation"/>
    <property type="evidence" value="ECO:0007669"/>
    <property type="project" value="UniProtKB-UniRule"/>
</dbReference>
<organism evidence="11">
    <name type="scientific">Daphnia magna</name>
    <dbReference type="NCBI Taxonomy" id="35525"/>
    <lineage>
        <taxon>Eukaryota</taxon>
        <taxon>Metazoa</taxon>
        <taxon>Ecdysozoa</taxon>
        <taxon>Arthropoda</taxon>
        <taxon>Crustacea</taxon>
        <taxon>Branchiopoda</taxon>
        <taxon>Diplostraca</taxon>
        <taxon>Cladocera</taxon>
        <taxon>Anomopoda</taxon>
        <taxon>Daphniidae</taxon>
        <taxon>Daphnia</taxon>
    </lineage>
</organism>
<dbReference type="GO" id="GO:0051301">
    <property type="term" value="P:cell division"/>
    <property type="evidence" value="ECO:0007669"/>
    <property type="project" value="UniProtKB-UniRule"/>
</dbReference>
<dbReference type="GO" id="GO:0005634">
    <property type="term" value="C:nucleus"/>
    <property type="evidence" value="ECO:0007669"/>
    <property type="project" value="UniProtKB-SubCell"/>
</dbReference>
<dbReference type="InterPro" id="IPR036388">
    <property type="entry name" value="WH-like_DNA-bd_sf"/>
</dbReference>
<dbReference type="PANTHER" id="PTHR10763">
    <property type="entry name" value="CELL DIVISION CONTROL PROTEIN 6-RELATED"/>
    <property type="match status" value="1"/>
</dbReference>
<reference evidence="11" key="1">
    <citation type="submission" date="2015-10" db="EMBL/GenBank/DDBJ databases">
        <title>EvidentialGene: Evidence-directed Construction of Complete mRNA Transcriptomes without Genomes.</title>
        <authorList>
            <person name="Gilbert D.G."/>
        </authorList>
    </citation>
    <scope>NUCLEOTIDE SEQUENCE</scope>
</reference>
<dbReference type="Pfam" id="PF09079">
    <property type="entry name" value="WHD_Cdc6"/>
    <property type="match status" value="1"/>
</dbReference>
<dbReference type="Pfam" id="PF13401">
    <property type="entry name" value="AAA_22"/>
    <property type="match status" value="1"/>
</dbReference>
<evidence type="ECO:0000256" key="2">
    <source>
        <dbReference type="ARBA" id="ARBA00006184"/>
    </source>
</evidence>
<dbReference type="InterPro" id="IPR003593">
    <property type="entry name" value="AAA+_ATPase"/>
</dbReference>
<dbReference type="AlphaFoldDB" id="A0A0P6I681"/>
<evidence type="ECO:0000256" key="7">
    <source>
        <dbReference type="PIRNR" id="PIRNR001767"/>
    </source>
</evidence>
<dbReference type="InterPro" id="IPR027417">
    <property type="entry name" value="P-loop_NTPase"/>
</dbReference>
<proteinExistence type="inferred from homology"/>
<dbReference type="PANTHER" id="PTHR10763:SF26">
    <property type="entry name" value="CELL DIVISION CONTROL PROTEIN 6 HOMOLOG"/>
    <property type="match status" value="1"/>
</dbReference>
<dbReference type="InterPro" id="IPR015163">
    <property type="entry name" value="Cdc6_C"/>
</dbReference>
<evidence type="ECO:0000256" key="3">
    <source>
        <dbReference type="ARBA" id="ARBA00022618"/>
    </source>
</evidence>
<evidence type="ECO:0000256" key="1">
    <source>
        <dbReference type="ARBA" id="ARBA00004123"/>
    </source>
</evidence>
<comment type="function">
    <text evidence="7">Involved in the initiation of DNA replication. Also participates in checkpoint controls that ensure DNA replication is completed before mitosis is initiated.</text>
</comment>
<keyword evidence="3 11" id="KW-0132">Cell division</keyword>
<evidence type="ECO:0000256" key="6">
    <source>
        <dbReference type="ARBA" id="ARBA00023306"/>
    </source>
</evidence>
<dbReference type="SMART" id="SM00382">
    <property type="entry name" value="AAA"/>
    <property type="match status" value="1"/>
</dbReference>
<dbReference type="SMART" id="SM01074">
    <property type="entry name" value="Cdc6_C"/>
    <property type="match status" value="1"/>
</dbReference>
<comment type="subcellular location">
    <subcellularLocation>
        <location evidence="1 7">Nucleus</location>
    </subcellularLocation>
</comment>
<protein>
    <recommendedName>
        <fullName evidence="7">Cell division control protein</fullName>
    </recommendedName>
</protein>
<evidence type="ECO:0000259" key="9">
    <source>
        <dbReference type="SMART" id="SM00382"/>
    </source>
</evidence>
<dbReference type="CDD" id="cd00009">
    <property type="entry name" value="AAA"/>
    <property type="match status" value="1"/>
</dbReference>
<dbReference type="Gene3D" id="3.40.50.300">
    <property type="entry name" value="P-loop containing nucleotide triphosphate hydrolases"/>
    <property type="match status" value="1"/>
</dbReference>
<feature type="compositionally biased region" description="Polar residues" evidence="8">
    <location>
        <begin position="46"/>
        <end position="64"/>
    </location>
</feature>
<dbReference type="Pfam" id="PF22606">
    <property type="entry name" value="Cdc6-ORC-like_ATPase_lid"/>
    <property type="match status" value="1"/>
</dbReference>
<dbReference type="InterPro" id="IPR016314">
    <property type="entry name" value="Cdc6/18"/>
</dbReference>